<dbReference type="Proteomes" id="UP000308037">
    <property type="component" value="Unassembled WGS sequence"/>
</dbReference>
<keyword evidence="4 5" id="KW-0472">Membrane</keyword>
<keyword evidence="7" id="KW-1185">Reference proteome</keyword>
<evidence type="ECO:0000313" key="7">
    <source>
        <dbReference type="Proteomes" id="UP000308037"/>
    </source>
</evidence>
<dbReference type="GO" id="GO:0016020">
    <property type="term" value="C:membrane"/>
    <property type="evidence" value="ECO:0007669"/>
    <property type="project" value="UniProtKB-SubCell"/>
</dbReference>
<keyword evidence="3 5" id="KW-1133">Transmembrane helix</keyword>
<dbReference type="SUPFAM" id="SSF144091">
    <property type="entry name" value="Rhomboid-like"/>
    <property type="match status" value="1"/>
</dbReference>
<feature type="transmembrane region" description="Helical" evidence="5">
    <location>
        <begin position="224"/>
        <end position="240"/>
    </location>
</feature>
<dbReference type="AlphaFoldDB" id="A0A4U5JGZ4"/>
<accession>A0A4U5JGZ4</accession>
<dbReference type="OrthoDB" id="313547at2157"/>
<feature type="transmembrane region" description="Helical" evidence="5">
    <location>
        <begin position="22"/>
        <end position="40"/>
    </location>
</feature>
<evidence type="ECO:0000313" key="6">
    <source>
        <dbReference type="EMBL" id="TKR25319.1"/>
    </source>
</evidence>
<dbReference type="InterPro" id="IPR035952">
    <property type="entry name" value="Rhomboid-like_sf"/>
</dbReference>
<dbReference type="Gene3D" id="1.20.1540.10">
    <property type="entry name" value="Rhomboid-like"/>
    <property type="match status" value="1"/>
</dbReference>
<dbReference type="RefSeq" id="WP_137276958.1">
    <property type="nucleotide sequence ID" value="NZ_QKNX01000004.1"/>
</dbReference>
<feature type="transmembrane region" description="Helical" evidence="5">
    <location>
        <begin position="128"/>
        <end position="150"/>
    </location>
</feature>
<evidence type="ECO:0000256" key="4">
    <source>
        <dbReference type="ARBA" id="ARBA00023136"/>
    </source>
</evidence>
<proteinExistence type="predicted"/>
<protein>
    <recommendedName>
        <fullName evidence="8">Rhomboid family intramembrane serine protease</fullName>
    </recommendedName>
</protein>
<name>A0A4U5JGZ4_9EURY</name>
<reference evidence="6 7" key="1">
    <citation type="submission" date="2019-04" db="EMBL/GenBank/DDBJ databases">
        <title>Natronomonas sp. F20-122 a newhaloarchaeon isolated from a saline saltern of Isla Bacuta, Huelva, Spain.</title>
        <authorList>
            <person name="Duran-Viseras A."/>
            <person name="Sanchez-Porro C."/>
            <person name="Ventosa A."/>
        </authorList>
    </citation>
    <scope>NUCLEOTIDE SEQUENCE [LARGE SCALE GENOMIC DNA]</scope>
    <source>
        <strain evidence="6 7">F20-122</strain>
    </source>
</reference>
<comment type="caution">
    <text evidence="6">The sequence shown here is derived from an EMBL/GenBank/DDBJ whole genome shotgun (WGS) entry which is preliminary data.</text>
</comment>
<evidence type="ECO:0008006" key="8">
    <source>
        <dbReference type="Google" id="ProtNLM"/>
    </source>
</evidence>
<feature type="transmembrane region" description="Helical" evidence="5">
    <location>
        <begin position="185"/>
        <end position="203"/>
    </location>
</feature>
<gene>
    <name evidence="6" type="ORF">DM868_11175</name>
</gene>
<feature type="transmembrane region" description="Helical" evidence="5">
    <location>
        <begin position="252"/>
        <end position="269"/>
    </location>
</feature>
<evidence type="ECO:0000256" key="2">
    <source>
        <dbReference type="ARBA" id="ARBA00022692"/>
    </source>
</evidence>
<dbReference type="EMBL" id="QKNX01000004">
    <property type="protein sequence ID" value="TKR25319.1"/>
    <property type="molecule type" value="Genomic_DNA"/>
</dbReference>
<feature type="transmembrane region" description="Helical" evidence="5">
    <location>
        <begin position="162"/>
        <end position="179"/>
    </location>
</feature>
<feature type="transmembrane region" description="Helical" evidence="5">
    <location>
        <begin position="73"/>
        <end position="91"/>
    </location>
</feature>
<evidence type="ECO:0000256" key="5">
    <source>
        <dbReference type="SAM" id="Phobius"/>
    </source>
</evidence>
<evidence type="ECO:0000256" key="3">
    <source>
        <dbReference type="ARBA" id="ARBA00022989"/>
    </source>
</evidence>
<comment type="subcellular location">
    <subcellularLocation>
        <location evidence="1">Membrane</location>
        <topology evidence="1">Multi-pass membrane protein</topology>
    </subcellularLocation>
</comment>
<evidence type="ECO:0000256" key="1">
    <source>
        <dbReference type="ARBA" id="ARBA00004141"/>
    </source>
</evidence>
<feature type="transmembrane region" description="Helical" evidence="5">
    <location>
        <begin position="98"/>
        <end position="122"/>
    </location>
</feature>
<sequence>MFASEGQCEEPAARDDPISRQLGGLSVGLVAVALVGVYLLPTSTRRSLTFVYADPTVVTAYTAHFVHFTPTHLGSNLVAFVMLGVVIVVLLSRIGDRWLLVGTLTTLFVVIPVALSFLNLAVPRNSVTYGFSGITMALTGVLPIAIVRYLEAKLDRPIETTLLLASFFVSVGYVGAVTVPVSPTSAAVVIAAAVFGSAFAVHFSRANVGSMRRAATCEAFDRSLVVAVVAWILLLSVGFPRIEAGGNSVSNVYMHFIGYALGFTMAYLVHELRLFGDRPAKEKSMSLVEPAD</sequence>
<keyword evidence="2 5" id="KW-0812">Transmembrane</keyword>
<organism evidence="6 7">
    <name type="scientific">Natronomonas salsuginis</name>
    <dbReference type="NCBI Taxonomy" id="2217661"/>
    <lineage>
        <taxon>Archaea</taxon>
        <taxon>Methanobacteriati</taxon>
        <taxon>Methanobacteriota</taxon>
        <taxon>Stenosarchaea group</taxon>
        <taxon>Halobacteria</taxon>
        <taxon>Halobacteriales</taxon>
        <taxon>Natronomonadaceae</taxon>
        <taxon>Natronomonas</taxon>
    </lineage>
</organism>